<feature type="domain" description="TraD/TraG TraM recognition site" evidence="7">
    <location>
        <begin position="457"/>
        <end position="573"/>
    </location>
</feature>
<evidence type="ECO:0000256" key="2">
    <source>
        <dbReference type="ARBA" id="ARBA00022475"/>
    </source>
</evidence>
<keyword evidence="2" id="KW-1003">Cell membrane</keyword>
<evidence type="ECO:0000313" key="8">
    <source>
        <dbReference type="EMBL" id="MFD1364677.1"/>
    </source>
</evidence>
<dbReference type="PANTHER" id="PTHR37937:SF1">
    <property type="entry name" value="CONJUGATIVE TRANSFER: DNA TRANSPORT"/>
    <property type="match status" value="1"/>
</dbReference>
<keyword evidence="3 6" id="KW-0812">Transmembrane</keyword>
<dbReference type="InterPro" id="IPR032689">
    <property type="entry name" value="TraG-D_C"/>
</dbReference>
<dbReference type="Pfam" id="PF12696">
    <property type="entry name" value="TraG-D_C"/>
    <property type="match status" value="1"/>
</dbReference>
<proteinExistence type="predicted"/>
<keyword evidence="9" id="KW-1185">Reference proteome</keyword>
<evidence type="ECO:0000313" key="9">
    <source>
        <dbReference type="Proteomes" id="UP001597183"/>
    </source>
</evidence>
<reference evidence="9" key="1">
    <citation type="journal article" date="2019" name="Int. J. Syst. Evol. Microbiol.">
        <title>The Global Catalogue of Microorganisms (GCM) 10K type strain sequencing project: providing services to taxonomists for standard genome sequencing and annotation.</title>
        <authorList>
            <consortium name="The Broad Institute Genomics Platform"/>
            <consortium name="The Broad Institute Genome Sequencing Center for Infectious Disease"/>
            <person name="Wu L."/>
            <person name="Ma J."/>
        </authorList>
    </citation>
    <scope>NUCLEOTIDE SEQUENCE [LARGE SCALE GENOMIC DNA]</scope>
    <source>
        <strain evidence="9">CCM 7526</strain>
    </source>
</reference>
<keyword evidence="5 6" id="KW-0472">Membrane</keyword>
<dbReference type="Proteomes" id="UP001597183">
    <property type="component" value="Unassembled WGS sequence"/>
</dbReference>
<feature type="transmembrane region" description="Helical" evidence="6">
    <location>
        <begin position="23"/>
        <end position="47"/>
    </location>
</feature>
<dbReference type="EMBL" id="JBHTMK010000005">
    <property type="protein sequence ID" value="MFD1364677.1"/>
    <property type="molecule type" value="Genomic_DNA"/>
</dbReference>
<dbReference type="InterPro" id="IPR051539">
    <property type="entry name" value="T4SS-coupling_protein"/>
</dbReference>
<dbReference type="InterPro" id="IPR027417">
    <property type="entry name" value="P-loop_NTPase"/>
</dbReference>
<accession>A0ABW4A3E9</accession>
<keyword evidence="4 6" id="KW-1133">Transmembrane helix</keyword>
<evidence type="ECO:0000256" key="3">
    <source>
        <dbReference type="ARBA" id="ARBA00022692"/>
    </source>
</evidence>
<gene>
    <name evidence="8" type="ORF">ACFQ5G_04870</name>
</gene>
<evidence type="ECO:0000256" key="5">
    <source>
        <dbReference type="ARBA" id="ARBA00023136"/>
    </source>
</evidence>
<evidence type="ECO:0000256" key="6">
    <source>
        <dbReference type="SAM" id="Phobius"/>
    </source>
</evidence>
<dbReference type="SUPFAM" id="SSF52540">
    <property type="entry name" value="P-loop containing nucleoside triphosphate hydrolases"/>
    <property type="match status" value="1"/>
</dbReference>
<evidence type="ECO:0000256" key="4">
    <source>
        <dbReference type="ARBA" id="ARBA00022989"/>
    </source>
</evidence>
<protein>
    <submittedName>
        <fullName evidence="8">Type IV secretory system conjugative DNA transfer family protein</fullName>
    </submittedName>
</protein>
<evidence type="ECO:0000259" key="7">
    <source>
        <dbReference type="Pfam" id="PF12696"/>
    </source>
</evidence>
<comment type="caution">
    <text evidence="8">The sequence shown here is derived from an EMBL/GenBank/DDBJ whole genome shotgun (WGS) entry which is preliminary data.</text>
</comment>
<comment type="subcellular location">
    <subcellularLocation>
        <location evidence="1">Cell membrane</location>
        <topology evidence="1">Multi-pass membrane protein</topology>
    </subcellularLocation>
</comment>
<evidence type="ECO:0000256" key="1">
    <source>
        <dbReference type="ARBA" id="ARBA00004651"/>
    </source>
</evidence>
<name>A0ABW4A3E9_9ACTN</name>
<feature type="transmembrane region" description="Helical" evidence="6">
    <location>
        <begin position="97"/>
        <end position="118"/>
    </location>
</feature>
<dbReference type="PANTHER" id="PTHR37937">
    <property type="entry name" value="CONJUGATIVE TRANSFER: DNA TRANSPORT"/>
    <property type="match status" value="1"/>
</dbReference>
<dbReference type="CDD" id="cd01127">
    <property type="entry name" value="TrwB_TraG_TraD_VirD4"/>
    <property type="match status" value="1"/>
</dbReference>
<dbReference type="Gene3D" id="3.40.50.300">
    <property type="entry name" value="P-loop containing nucleotide triphosphate hydrolases"/>
    <property type="match status" value="1"/>
</dbReference>
<dbReference type="RefSeq" id="WP_317791486.1">
    <property type="nucleotide sequence ID" value="NZ_AP028461.1"/>
</dbReference>
<sequence length="620" mass="67229">MSKAPLSAPGHRPPQQGHMRADIWVRVVLLVITVIVTTTGMLSLWLAGQIGGLLAHLAWPDSGPADAPGIAFRILVHLGDPAQAWPAPARADVAPAWLLYPLWLLLLLSMLLGWFFGLARIARPRVRRAGFARKKTIDASLTATAVLARVDIVRPGLTITEADDDTTRAAKQQRRTDPLEVARFLGNDAVSGEPLYLANEYTRFAAAVPRYGGKTTRLVIPTVVDARGAVLTTSTRLDVASITYQHRSKIGPTHIFEPQGEIPGVPRLRWSPIEGAQDQIVAMLRAQGFADGSGIGDESVENGRWFRDQAATILRGLLHAAALDENATMIDVLSWSQNPNNARPERILRHHGVHNWADRLTRHRETTGRARDTIQSVVSGALDAFNDPRVLLACSPPRGTEFKPVDWLRESGTLYLVGTRDAQALIAPLMAAVSEDILYQARRLALRSDGDRIEPALYFVGDEIANIAPIPSLPSLMSEGGGSGISVDVFAQNRHQLRQRWGDKGGQAIADSANAWLLMGASTDAAALRDAQAVAGQITDITSGASWGSGRASVNESARRENLFDLADLRTLDEGRAIALIGNLPPIELTIPAWYERPDAGELKQGRAAFRRMLADGGSR</sequence>
<organism evidence="8 9">
    <name type="scientific">Actinoplanes sichuanensis</name>
    <dbReference type="NCBI Taxonomy" id="512349"/>
    <lineage>
        <taxon>Bacteria</taxon>
        <taxon>Bacillati</taxon>
        <taxon>Actinomycetota</taxon>
        <taxon>Actinomycetes</taxon>
        <taxon>Micromonosporales</taxon>
        <taxon>Micromonosporaceae</taxon>
        <taxon>Actinoplanes</taxon>
    </lineage>
</organism>